<dbReference type="PANTHER" id="PTHR47425:SF3">
    <property type="entry name" value="ZN(II)2CYS6 TRANSCRIPTION FACTOR (EUROFUNG)"/>
    <property type="match status" value="1"/>
</dbReference>
<feature type="region of interest" description="Disordered" evidence="3">
    <location>
        <begin position="601"/>
        <end position="640"/>
    </location>
</feature>
<dbReference type="PANTHER" id="PTHR47425">
    <property type="entry name" value="FARB-RELATED"/>
    <property type="match status" value="1"/>
</dbReference>
<dbReference type="InterPro" id="IPR007219">
    <property type="entry name" value="XnlR_reg_dom"/>
</dbReference>
<comment type="caution">
    <text evidence="5">The sequence shown here is derived from an EMBL/GenBank/DDBJ whole genome shotgun (WGS) entry which is preliminary data.</text>
</comment>
<proteinExistence type="predicted"/>
<dbReference type="Proteomes" id="UP000076584">
    <property type="component" value="Unassembled WGS sequence"/>
</dbReference>
<evidence type="ECO:0000256" key="3">
    <source>
        <dbReference type="SAM" id="MobiDB-lite"/>
    </source>
</evidence>
<dbReference type="SMART" id="SM00906">
    <property type="entry name" value="Fungal_trans"/>
    <property type="match status" value="1"/>
</dbReference>
<dbReference type="PROSITE" id="PS00463">
    <property type="entry name" value="ZN2_CY6_FUNGAL_1"/>
    <property type="match status" value="1"/>
</dbReference>
<protein>
    <submittedName>
        <fullName evidence="5">Fungal specific transcription</fullName>
    </submittedName>
</protein>
<feature type="region of interest" description="Disordered" evidence="3">
    <location>
        <begin position="60"/>
        <end position="80"/>
    </location>
</feature>
<keyword evidence="1" id="KW-0479">Metal-binding</keyword>
<sequence>MADPQRPSRSTTGRLQPRKRAAVACYACHARKVRCSIPQTGLPCNNCALDNVDCRPRQRRRAANLRQQPPASSRQASIGPIEVDAAAAEDDSESYAPFVAHFSHHGNTDNDLNSPSGTSTITCSPLYGDPQSIGLVADICQPERQGKTGHFLVTSMASSNLDPDASQFLKSRGVFDLPPPEVCKQLVRIYCDYVHPFFPVLDTISFLNTLEKNELEKLSLHLLWSVFLAAANFADTKVLQATGFTSRKTMKKSMFSKAKLLYDADYERDKVILIQAVLLMGFWYADTEDRIGPWHWNGVAIGLCTSIGLHRQTNASLNRGHASPSMNKGLWQQLWWACFFRETWLSAGMGRPMRVDLAYCNTPKPDDEGCDGASRAGLTNSTNQTYFSGDNKTLGILWRDLIDITVIQSEVLSVQHRVPTTRHSRPDVERIERRYRAFQQRFREIKEASADQILLLHVYHAELFLDSGLLTLYRPFMLVDLGLAPWPSSPARDTQEWLACATQKSRMAALHTNNILGNMMGSDMMVVSQALICIALVPTLQTHLLHASSSDVFARQLGCHHLALCMMAVEELRKTYFGAEILFRLFTRALEIVQARQSGLASTSMARPGTDREEPHPGAEGAEPSPRNSTPWNLGDNLEGLYTSTEPEDADIDFILSQCMFPDFVAVSNWDGLMNSSETNNPE</sequence>
<feature type="domain" description="Zn(2)-C6 fungal-type" evidence="4">
    <location>
        <begin position="24"/>
        <end position="54"/>
    </location>
</feature>
<dbReference type="AlphaFoldDB" id="A0A166ZSA0"/>
<dbReference type="CDD" id="cd00067">
    <property type="entry name" value="GAL4"/>
    <property type="match status" value="1"/>
</dbReference>
<dbReference type="STRING" id="1573173.A0A166ZSA0"/>
<dbReference type="SMART" id="SM00066">
    <property type="entry name" value="GAL4"/>
    <property type="match status" value="1"/>
</dbReference>
<dbReference type="PROSITE" id="PS50048">
    <property type="entry name" value="ZN2_CY6_FUNGAL_2"/>
    <property type="match status" value="1"/>
</dbReference>
<dbReference type="InterPro" id="IPR001138">
    <property type="entry name" value="Zn2Cys6_DnaBD"/>
</dbReference>
<reference evidence="5 6" key="1">
    <citation type="submission" date="2015-06" db="EMBL/GenBank/DDBJ databases">
        <title>Survival trade-offs in plant roots during colonization by closely related pathogenic and mutualistic fungi.</title>
        <authorList>
            <person name="Hacquard S."/>
            <person name="Kracher B."/>
            <person name="Hiruma K."/>
            <person name="Weinman A."/>
            <person name="Muench P."/>
            <person name="Garrido Oter R."/>
            <person name="Ver Loren van Themaat E."/>
            <person name="Dallerey J.-F."/>
            <person name="Damm U."/>
            <person name="Henrissat B."/>
            <person name="Lespinet O."/>
            <person name="Thon M."/>
            <person name="Kemen E."/>
            <person name="McHardy A.C."/>
            <person name="Schulze-Lefert P."/>
            <person name="O'Connell R.J."/>
        </authorList>
    </citation>
    <scope>NUCLEOTIDE SEQUENCE [LARGE SCALE GENOMIC DNA]</scope>
    <source>
        <strain evidence="5 6">MAFF 238704</strain>
    </source>
</reference>
<evidence type="ECO:0000313" key="5">
    <source>
        <dbReference type="EMBL" id="KZL79297.1"/>
    </source>
</evidence>
<dbReference type="Gene3D" id="4.10.240.10">
    <property type="entry name" value="Zn(2)-C6 fungal-type DNA-binding domain"/>
    <property type="match status" value="1"/>
</dbReference>
<evidence type="ECO:0000313" key="6">
    <source>
        <dbReference type="Proteomes" id="UP000076584"/>
    </source>
</evidence>
<accession>A0A166ZSA0</accession>
<keyword evidence="6" id="KW-1185">Reference proteome</keyword>
<dbReference type="Pfam" id="PF00172">
    <property type="entry name" value="Zn_clus"/>
    <property type="match status" value="1"/>
</dbReference>
<evidence type="ECO:0000256" key="2">
    <source>
        <dbReference type="ARBA" id="ARBA00023242"/>
    </source>
</evidence>
<dbReference type="Pfam" id="PF04082">
    <property type="entry name" value="Fungal_trans"/>
    <property type="match status" value="1"/>
</dbReference>
<dbReference type="GO" id="GO:0003677">
    <property type="term" value="F:DNA binding"/>
    <property type="evidence" value="ECO:0007669"/>
    <property type="project" value="InterPro"/>
</dbReference>
<dbReference type="CDD" id="cd12148">
    <property type="entry name" value="fungal_TF_MHR"/>
    <property type="match status" value="1"/>
</dbReference>
<dbReference type="GO" id="GO:0000981">
    <property type="term" value="F:DNA-binding transcription factor activity, RNA polymerase II-specific"/>
    <property type="evidence" value="ECO:0007669"/>
    <property type="project" value="InterPro"/>
</dbReference>
<keyword evidence="2" id="KW-0539">Nucleus</keyword>
<dbReference type="EMBL" id="LFIW01002121">
    <property type="protein sequence ID" value="KZL79297.1"/>
    <property type="molecule type" value="Genomic_DNA"/>
</dbReference>
<dbReference type="GO" id="GO:0008270">
    <property type="term" value="F:zinc ion binding"/>
    <property type="evidence" value="ECO:0007669"/>
    <property type="project" value="InterPro"/>
</dbReference>
<name>A0A166ZSA0_COLIC</name>
<dbReference type="GO" id="GO:0006351">
    <property type="term" value="P:DNA-templated transcription"/>
    <property type="evidence" value="ECO:0007669"/>
    <property type="project" value="InterPro"/>
</dbReference>
<dbReference type="SUPFAM" id="SSF57701">
    <property type="entry name" value="Zn2/Cys6 DNA-binding domain"/>
    <property type="match status" value="1"/>
</dbReference>
<dbReference type="InterPro" id="IPR036864">
    <property type="entry name" value="Zn2-C6_fun-type_DNA-bd_sf"/>
</dbReference>
<dbReference type="InterPro" id="IPR052761">
    <property type="entry name" value="Fungal_Detox/Toxin_TFs"/>
</dbReference>
<evidence type="ECO:0000259" key="4">
    <source>
        <dbReference type="PROSITE" id="PS50048"/>
    </source>
</evidence>
<gene>
    <name evidence="5" type="ORF">CI238_07556</name>
</gene>
<organism evidence="5 6">
    <name type="scientific">Colletotrichum incanum</name>
    <name type="common">Soybean anthracnose fungus</name>
    <dbReference type="NCBI Taxonomy" id="1573173"/>
    <lineage>
        <taxon>Eukaryota</taxon>
        <taxon>Fungi</taxon>
        <taxon>Dikarya</taxon>
        <taxon>Ascomycota</taxon>
        <taxon>Pezizomycotina</taxon>
        <taxon>Sordariomycetes</taxon>
        <taxon>Hypocreomycetidae</taxon>
        <taxon>Glomerellales</taxon>
        <taxon>Glomerellaceae</taxon>
        <taxon>Colletotrichum</taxon>
        <taxon>Colletotrichum spaethianum species complex</taxon>
    </lineage>
</organism>
<evidence type="ECO:0000256" key="1">
    <source>
        <dbReference type="ARBA" id="ARBA00022723"/>
    </source>
</evidence>